<dbReference type="GeneID" id="28724187"/>
<dbReference type="EMBL" id="CP014244">
    <property type="protein sequence ID" value="AMD20918.1"/>
    <property type="molecule type" value="Genomic_DNA"/>
</dbReference>
<feature type="compositionally biased region" description="Polar residues" evidence="7">
    <location>
        <begin position="871"/>
        <end position="883"/>
    </location>
</feature>
<evidence type="ECO:0000256" key="7">
    <source>
        <dbReference type="SAM" id="MobiDB-lite"/>
    </source>
</evidence>
<dbReference type="Proteomes" id="UP000243052">
    <property type="component" value="Chromosome iv"/>
</dbReference>
<feature type="compositionally biased region" description="Polar residues" evidence="7">
    <location>
        <begin position="928"/>
        <end position="951"/>
    </location>
</feature>
<feature type="compositionally biased region" description="Polar residues" evidence="7">
    <location>
        <begin position="222"/>
        <end position="248"/>
    </location>
</feature>
<keyword evidence="3" id="KW-0805">Transcription regulation</keyword>
<dbReference type="InterPro" id="IPR050797">
    <property type="entry name" value="Carb_Metab_Trans_Reg"/>
</dbReference>
<dbReference type="CDD" id="cd00067">
    <property type="entry name" value="GAL4"/>
    <property type="match status" value="1"/>
</dbReference>
<dbReference type="PANTHER" id="PTHR31668:SF4">
    <property type="entry name" value="TRANSCRIPTIONAL ACTIVATOR PROTEIN DAL81"/>
    <property type="match status" value="1"/>
</dbReference>
<dbReference type="AlphaFoldDB" id="A0A0X8HT45"/>
<dbReference type="SUPFAM" id="SSF57701">
    <property type="entry name" value="Zn2/Cys6 DNA-binding domain"/>
    <property type="match status" value="1"/>
</dbReference>
<dbReference type="PROSITE" id="PS00463">
    <property type="entry name" value="ZN2_CY6_FUNGAL_1"/>
    <property type="match status" value="1"/>
</dbReference>
<evidence type="ECO:0000256" key="1">
    <source>
        <dbReference type="ARBA" id="ARBA00022723"/>
    </source>
</evidence>
<sequence>MQQFTDKHDHWKAGNKEAGDGLDRINNVNSSMLSFNDDYTNLMSVLSNNEKGDSKQAAMGVTSSTSNTRQRDSDNMYGGNNRAAEQNKADRRNLELLLQHYQELLGKGGSGSGGLGDTPRRKPAEASVADNEVESMVASKTCAHCRRRKMKCLLVPGLPNCIQCETKGIKCTPSALSSPKVSSMVTDDQGKRSLAEDGVISSHDMLKRVRLQSLPNQFASSSNYPSLLGGPNTSSSRDMTAASTSSYKSGEVYSANRQRDESSCSSSSFTSNQNSSRLPGASSSMPKNPVQHFAHCPRSSFYIGPSSALDSNFFDHLRMDRIDQLQLSSTVALRRVSPKVQFILRADVDRNNFLRNEAMVDKVEALVHPHGKILVDIFFKLIHPNFPILHEAVFLEKYSRSHRELNAPILACVYSLAIRWWDFHPQLVGFSKPDVIDKLNEIALNCFHENLAYPKLSIVQAGLLILHCRSELPNNWVICSEVVALAEELGLAIDCEDWKLPRWEKGLRRRLAWAVWYHDKWASMIEGRHSHLILGRNWLIPLVSDDDFPSTSQVIKDSARNNSMDYGNDHDDVLFDQISVLGVDPTEEDFHNGKLLFKHIVALSIILGEILDTFYTLGAINTTTNIEQVLQLAKPLQLKLRKWYDTLPPNLSMNNFHPRRFNNNASLTLAYFAAEITLHRKIVSTLKSDDPEELVNVCRSAAKTRLIAAIEFVRDLKNEHINAFWFTCSSGNLILISSFATLLYLTSSSKEEAKVYKDCLRNYVWILRMASKTFDKAATALLRIQQVLSNVPELLTDASVQQRYCNSGMQSPAQHHHTNSPRSARSASTYSPNDSNSGSASASILNSSSLQNLKTMAPDVLDSLSSARSGNISNEYGSNSSNAPKLEKTSPPLPKSSKEHSRMTKLNHIEDRSISATSPSRKSAKLSPDTSSQAVSNMSSVTAPSTASFENSARYKVPSPGKPHSPRNLENINSPLISGVAGESNDNTSPHETESSKSSTLVPVDKKQNTNSIGTENSVSPNYCASSNERTNQ</sequence>
<dbReference type="GO" id="GO:0006351">
    <property type="term" value="P:DNA-templated transcription"/>
    <property type="evidence" value="ECO:0007669"/>
    <property type="project" value="InterPro"/>
</dbReference>
<accession>A0A0X8HT45</accession>
<feature type="region of interest" description="Disordered" evidence="7">
    <location>
        <begin position="174"/>
        <end position="196"/>
    </location>
</feature>
<feature type="region of interest" description="Disordered" evidence="7">
    <location>
        <begin position="107"/>
        <end position="129"/>
    </location>
</feature>
<evidence type="ECO:0000259" key="8">
    <source>
        <dbReference type="PROSITE" id="PS50048"/>
    </source>
</evidence>
<keyword evidence="4" id="KW-0238">DNA-binding</keyword>
<dbReference type="GO" id="GO:0008270">
    <property type="term" value="F:zinc ion binding"/>
    <property type="evidence" value="ECO:0007669"/>
    <property type="project" value="InterPro"/>
</dbReference>
<feature type="compositionally biased region" description="Polar residues" evidence="7">
    <location>
        <begin position="1009"/>
        <end position="1033"/>
    </location>
</feature>
<keyword evidence="2" id="KW-0862">Zinc</keyword>
<evidence type="ECO:0000256" key="4">
    <source>
        <dbReference type="ARBA" id="ARBA00023125"/>
    </source>
</evidence>
<feature type="compositionally biased region" description="Basic and acidic residues" evidence="7">
    <location>
        <begin position="896"/>
        <end position="913"/>
    </location>
</feature>
<feature type="compositionally biased region" description="Gly residues" evidence="7">
    <location>
        <begin position="107"/>
        <end position="116"/>
    </location>
</feature>
<evidence type="ECO:0000313" key="10">
    <source>
        <dbReference type="Proteomes" id="UP000243052"/>
    </source>
</evidence>
<feature type="compositionally biased region" description="Polar residues" evidence="7">
    <location>
        <begin position="820"/>
        <end position="830"/>
    </location>
</feature>
<dbReference type="GO" id="GO:0001080">
    <property type="term" value="P:nitrogen catabolite activation of transcription from RNA polymerase II promoter"/>
    <property type="evidence" value="ECO:0007669"/>
    <property type="project" value="TreeGrafter"/>
</dbReference>
<keyword evidence="10" id="KW-1185">Reference proteome</keyword>
<dbReference type="Pfam" id="PF00172">
    <property type="entry name" value="Zn_clus"/>
    <property type="match status" value="1"/>
</dbReference>
<dbReference type="Gene3D" id="4.10.240.10">
    <property type="entry name" value="Zn(2)-C6 fungal-type DNA-binding domain"/>
    <property type="match status" value="1"/>
</dbReference>
<protein>
    <submittedName>
        <fullName evidence="9">HDR176Wp</fullName>
    </submittedName>
</protein>
<feature type="region of interest" description="Disordered" evidence="7">
    <location>
        <begin position="51"/>
        <end position="87"/>
    </location>
</feature>
<dbReference type="STRING" id="45286.A0A0X8HT45"/>
<feature type="compositionally biased region" description="Low complexity" evidence="7">
    <location>
        <begin position="263"/>
        <end position="276"/>
    </location>
</feature>
<dbReference type="SMART" id="SM00066">
    <property type="entry name" value="GAL4"/>
    <property type="match status" value="1"/>
</dbReference>
<dbReference type="InterPro" id="IPR001138">
    <property type="entry name" value="Zn2Cys6_DnaBD"/>
</dbReference>
<evidence type="ECO:0000256" key="6">
    <source>
        <dbReference type="ARBA" id="ARBA00023242"/>
    </source>
</evidence>
<dbReference type="GO" id="GO:0005634">
    <property type="term" value="C:nucleus"/>
    <property type="evidence" value="ECO:0007669"/>
    <property type="project" value="TreeGrafter"/>
</dbReference>
<name>A0A0X8HT45_9SACH</name>
<dbReference type="PROSITE" id="PS50048">
    <property type="entry name" value="ZN2_CY6_FUNGAL_2"/>
    <property type="match status" value="1"/>
</dbReference>
<dbReference type="GO" id="GO:0000981">
    <property type="term" value="F:DNA-binding transcription factor activity, RNA polymerase II-specific"/>
    <property type="evidence" value="ECO:0007669"/>
    <property type="project" value="InterPro"/>
</dbReference>
<dbReference type="InterPro" id="IPR007219">
    <property type="entry name" value="XnlR_reg_dom"/>
</dbReference>
<feature type="region of interest" description="Disordered" evidence="7">
    <location>
        <begin position="222"/>
        <end position="289"/>
    </location>
</feature>
<feature type="domain" description="Zn(2)-C6 fungal-type" evidence="8">
    <location>
        <begin position="141"/>
        <end position="172"/>
    </location>
</feature>
<organism evidence="9 10">
    <name type="scientific">Eremothecium sinecaudum</name>
    <dbReference type="NCBI Taxonomy" id="45286"/>
    <lineage>
        <taxon>Eukaryota</taxon>
        <taxon>Fungi</taxon>
        <taxon>Dikarya</taxon>
        <taxon>Ascomycota</taxon>
        <taxon>Saccharomycotina</taxon>
        <taxon>Saccharomycetes</taxon>
        <taxon>Saccharomycetales</taxon>
        <taxon>Saccharomycetaceae</taxon>
        <taxon>Eremothecium</taxon>
    </lineage>
</organism>
<feature type="region of interest" description="Disordered" evidence="7">
    <location>
        <begin position="808"/>
        <end position="843"/>
    </location>
</feature>
<dbReference type="InterPro" id="IPR036864">
    <property type="entry name" value="Zn2-C6_fun-type_DNA-bd_sf"/>
</dbReference>
<dbReference type="GO" id="GO:0003677">
    <property type="term" value="F:DNA binding"/>
    <property type="evidence" value="ECO:0007669"/>
    <property type="project" value="UniProtKB-KW"/>
</dbReference>
<evidence type="ECO:0000256" key="5">
    <source>
        <dbReference type="ARBA" id="ARBA00023163"/>
    </source>
</evidence>
<feature type="region of interest" description="Disordered" evidence="7">
    <location>
        <begin position="1"/>
        <end position="23"/>
    </location>
</feature>
<gene>
    <name evidence="9" type="ORF">AW171_hschr42840</name>
</gene>
<evidence type="ECO:0000256" key="3">
    <source>
        <dbReference type="ARBA" id="ARBA00023015"/>
    </source>
</evidence>
<dbReference type="OrthoDB" id="2264294at2759"/>
<reference evidence="9 10" key="1">
    <citation type="submission" date="2016-01" db="EMBL/GenBank/DDBJ databases">
        <title>Genome sequence of the yeast Holleya sinecauda.</title>
        <authorList>
            <person name="Dietrich F.S."/>
        </authorList>
    </citation>
    <scope>NUCLEOTIDE SEQUENCE [LARGE SCALE GENOMIC DNA]</scope>
    <source>
        <strain evidence="9 10">ATCC 58844</strain>
    </source>
</reference>
<dbReference type="PANTHER" id="PTHR31668">
    <property type="entry name" value="GLUCOSE TRANSPORT TRANSCRIPTION REGULATOR RGT1-RELATED-RELATED"/>
    <property type="match status" value="1"/>
</dbReference>
<feature type="region of interest" description="Disordered" evidence="7">
    <location>
        <begin position="871"/>
        <end position="1033"/>
    </location>
</feature>
<feature type="compositionally biased region" description="Polar residues" evidence="7">
    <location>
        <begin position="174"/>
        <end position="186"/>
    </location>
</feature>
<dbReference type="Pfam" id="PF04082">
    <property type="entry name" value="Fungal_trans"/>
    <property type="match status" value="1"/>
</dbReference>
<keyword evidence="1" id="KW-0479">Metal-binding</keyword>
<dbReference type="SMART" id="SM00906">
    <property type="entry name" value="Fungal_trans"/>
    <property type="match status" value="1"/>
</dbReference>
<evidence type="ECO:0000256" key="2">
    <source>
        <dbReference type="ARBA" id="ARBA00022833"/>
    </source>
</evidence>
<evidence type="ECO:0000313" key="9">
    <source>
        <dbReference type="EMBL" id="AMD20918.1"/>
    </source>
</evidence>
<dbReference type="RefSeq" id="XP_017987914.1">
    <property type="nucleotide sequence ID" value="XM_018132425.1"/>
</dbReference>
<keyword evidence="5" id="KW-0804">Transcription</keyword>
<proteinExistence type="predicted"/>
<feature type="compositionally biased region" description="Low complexity" evidence="7">
    <location>
        <begin position="831"/>
        <end position="843"/>
    </location>
</feature>
<dbReference type="CDD" id="cd12148">
    <property type="entry name" value="fungal_TF_MHR"/>
    <property type="match status" value="1"/>
</dbReference>
<keyword evidence="6" id="KW-0539">Nucleus</keyword>